<dbReference type="EMBL" id="ML977140">
    <property type="protein sequence ID" value="KAF1991071.1"/>
    <property type="molecule type" value="Genomic_DNA"/>
</dbReference>
<gene>
    <name evidence="2" type="ORF">K402DRAFT_170395</name>
</gene>
<keyword evidence="1" id="KW-0812">Transmembrane</keyword>
<dbReference type="AlphaFoldDB" id="A0A6G1HCX8"/>
<evidence type="ECO:0000313" key="3">
    <source>
        <dbReference type="Proteomes" id="UP000800041"/>
    </source>
</evidence>
<evidence type="ECO:0000313" key="2">
    <source>
        <dbReference type="EMBL" id="KAF1991071.1"/>
    </source>
</evidence>
<organism evidence="2 3">
    <name type="scientific">Aulographum hederae CBS 113979</name>
    <dbReference type="NCBI Taxonomy" id="1176131"/>
    <lineage>
        <taxon>Eukaryota</taxon>
        <taxon>Fungi</taxon>
        <taxon>Dikarya</taxon>
        <taxon>Ascomycota</taxon>
        <taxon>Pezizomycotina</taxon>
        <taxon>Dothideomycetes</taxon>
        <taxon>Pleosporomycetidae</taxon>
        <taxon>Aulographales</taxon>
        <taxon>Aulographaceae</taxon>
    </lineage>
</organism>
<accession>A0A6G1HCX8</accession>
<keyword evidence="1" id="KW-0472">Membrane</keyword>
<proteinExistence type="predicted"/>
<name>A0A6G1HCX8_9PEZI</name>
<keyword evidence="3" id="KW-1185">Reference proteome</keyword>
<evidence type="ECO:0000256" key="1">
    <source>
        <dbReference type="SAM" id="Phobius"/>
    </source>
</evidence>
<reference evidence="2" key="1">
    <citation type="journal article" date="2020" name="Stud. Mycol.">
        <title>101 Dothideomycetes genomes: a test case for predicting lifestyles and emergence of pathogens.</title>
        <authorList>
            <person name="Haridas S."/>
            <person name="Albert R."/>
            <person name="Binder M."/>
            <person name="Bloem J."/>
            <person name="Labutti K."/>
            <person name="Salamov A."/>
            <person name="Andreopoulos B."/>
            <person name="Baker S."/>
            <person name="Barry K."/>
            <person name="Bills G."/>
            <person name="Bluhm B."/>
            <person name="Cannon C."/>
            <person name="Castanera R."/>
            <person name="Culley D."/>
            <person name="Daum C."/>
            <person name="Ezra D."/>
            <person name="Gonzalez J."/>
            <person name="Henrissat B."/>
            <person name="Kuo A."/>
            <person name="Liang C."/>
            <person name="Lipzen A."/>
            <person name="Lutzoni F."/>
            <person name="Magnuson J."/>
            <person name="Mondo S."/>
            <person name="Nolan M."/>
            <person name="Ohm R."/>
            <person name="Pangilinan J."/>
            <person name="Park H.-J."/>
            <person name="Ramirez L."/>
            <person name="Alfaro M."/>
            <person name="Sun H."/>
            <person name="Tritt A."/>
            <person name="Yoshinaga Y."/>
            <person name="Zwiers L.-H."/>
            <person name="Turgeon B."/>
            <person name="Goodwin S."/>
            <person name="Spatafora J."/>
            <person name="Crous P."/>
            <person name="Grigoriev I."/>
        </authorList>
    </citation>
    <scope>NUCLEOTIDE SEQUENCE</scope>
    <source>
        <strain evidence="2">CBS 113979</strain>
    </source>
</reference>
<protein>
    <submittedName>
        <fullName evidence="2">Uncharacterized protein</fullName>
    </submittedName>
</protein>
<keyword evidence="1" id="KW-1133">Transmembrane helix</keyword>
<sequence length="66" mass="7179">MSGQRERKCREGKGAKGWDRMGKHNHAGVFITTSAVLSLLLLLSFSRTTLLLPLPPALFSVSLAVN</sequence>
<feature type="transmembrane region" description="Helical" evidence="1">
    <location>
        <begin position="27"/>
        <end position="46"/>
    </location>
</feature>
<dbReference type="Proteomes" id="UP000800041">
    <property type="component" value="Unassembled WGS sequence"/>
</dbReference>